<accession>A0A1H8DPU7</accession>
<dbReference type="AlphaFoldDB" id="A0A1H8DPU7"/>
<dbReference type="STRING" id="245187.SAMN04488003_10923"/>
<feature type="transmembrane region" description="Helical" evidence="1">
    <location>
        <begin position="64"/>
        <end position="84"/>
    </location>
</feature>
<sequence length="254" mass="26329">MPQIDTAHRRLRSAAFLLSLALLAALAAYAATGGDIVLDHRIADAVYPLRSDAGVAVMGWITRIGGRHGVLPLLAGATVALLLLRRSDLLAAVWVAALGNLVSVTLLKAAFDRPRPAMGYFIETSGSFPSGHAAGAIAVWAMLWIVSARLHLIRRGPAIAAAVLCAVVIGGTRIYLGQHYLTDILGGYLLGGLWLTAGLTCAAHMTPRPTAPRHRMAATSMAAAIALAVILASTLTRPVAEPEPTGNGQSAAGV</sequence>
<evidence type="ECO:0000256" key="2">
    <source>
        <dbReference type="SAM" id="SignalP"/>
    </source>
</evidence>
<feature type="transmembrane region" description="Helical" evidence="1">
    <location>
        <begin position="188"/>
        <end position="205"/>
    </location>
</feature>
<proteinExistence type="predicted"/>
<keyword evidence="1" id="KW-0472">Membrane</keyword>
<organism evidence="4 5">
    <name type="scientific">Loktanella fryxellensis</name>
    <dbReference type="NCBI Taxonomy" id="245187"/>
    <lineage>
        <taxon>Bacteria</taxon>
        <taxon>Pseudomonadati</taxon>
        <taxon>Pseudomonadota</taxon>
        <taxon>Alphaproteobacteria</taxon>
        <taxon>Rhodobacterales</taxon>
        <taxon>Roseobacteraceae</taxon>
        <taxon>Loktanella</taxon>
    </lineage>
</organism>
<keyword evidence="5" id="KW-1185">Reference proteome</keyword>
<keyword evidence="1" id="KW-1133">Transmembrane helix</keyword>
<feature type="chain" id="PRO_5011502922" evidence="2">
    <location>
        <begin position="31"/>
        <end position="254"/>
    </location>
</feature>
<dbReference type="Gene3D" id="1.20.144.10">
    <property type="entry name" value="Phosphatidic acid phosphatase type 2/haloperoxidase"/>
    <property type="match status" value="1"/>
</dbReference>
<evidence type="ECO:0000313" key="5">
    <source>
        <dbReference type="Proteomes" id="UP000199585"/>
    </source>
</evidence>
<dbReference type="InterPro" id="IPR036938">
    <property type="entry name" value="PAP2/HPO_sf"/>
</dbReference>
<reference evidence="4 5" key="1">
    <citation type="submission" date="2016-10" db="EMBL/GenBank/DDBJ databases">
        <authorList>
            <person name="de Groot N.N."/>
        </authorList>
    </citation>
    <scope>NUCLEOTIDE SEQUENCE [LARGE SCALE GENOMIC DNA]</scope>
    <source>
        <strain evidence="4 5">DSM 16213</strain>
    </source>
</reference>
<keyword evidence="2" id="KW-0732">Signal</keyword>
<dbReference type="PANTHER" id="PTHR14969:SF13">
    <property type="entry name" value="AT30094P"/>
    <property type="match status" value="1"/>
</dbReference>
<feature type="transmembrane region" description="Helical" evidence="1">
    <location>
        <begin position="217"/>
        <end position="235"/>
    </location>
</feature>
<feature type="transmembrane region" description="Helical" evidence="1">
    <location>
        <begin position="157"/>
        <end position="176"/>
    </location>
</feature>
<dbReference type="PANTHER" id="PTHR14969">
    <property type="entry name" value="SPHINGOSINE-1-PHOSPHATE PHOSPHOHYDROLASE"/>
    <property type="match status" value="1"/>
</dbReference>
<evidence type="ECO:0000256" key="1">
    <source>
        <dbReference type="SAM" id="Phobius"/>
    </source>
</evidence>
<dbReference type="RefSeq" id="WP_089901745.1">
    <property type="nucleotide sequence ID" value="NZ_FOCI01000009.1"/>
</dbReference>
<gene>
    <name evidence="4" type="ORF">SAMN04488003_10923</name>
</gene>
<feature type="signal peptide" evidence="2">
    <location>
        <begin position="1"/>
        <end position="30"/>
    </location>
</feature>
<evidence type="ECO:0000259" key="3">
    <source>
        <dbReference type="SMART" id="SM00014"/>
    </source>
</evidence>
<dbReference type="Pfam" id="PF01569">
    <property type="entry name" value="PAP2"/>
    <property type="match status" value="1"/>
</dbReference>
<evidence type="ECO:0000313" key="4">
    <source>
        <dbReference type="EMBL" id="SEN09302.1"/>
    </source>
</evidence>
<dbReference type="OrthoDB" id="9801622at2"/>
<protein>
    <submittedName>
        <fullName evidence="4">Undecaprenyl-diphosphatase</fullName>
    </submittedName>
</protein>
<feature type="transmembrane region" description="Helical" evidence="1">
    <location>
        <begin position="131"/>
        <end position="150"/>
    </location>
</feature>
<feature type="transmembrane region" description="Helical" evidence="1">
    <location>
        <begin position="91"/>
        <end position="111"/>
    </location>
</feature>
<dbReference type="SUPFAM" id="SSF48317">
    <property type="entry name" value="Acid phosphatase/Vanadium-dependent haloperoxidase"/>
    <property type="match status" value="1"/>
</dbReference>
<dbReference type="InterPro" id="IPR000326">
    <property type="entry name" value="PAP2/HPO"/>
</dbReference>
<keyword evidence="1" id="KW-0812">Transmembrane</keyword>
<dbReference type="Proteomes" id="UP000199585">
    <property type="component" value="Unassembled WGS sequence"/>
</dbReference>
<dbReference type="EMBL" id="FOCI01000009">
    <property type="protein sequence ID" value="SEN09302.1"/>
    <property type="molecule type" value="Genomic_DNA"/>
</dbReference>
<feature type="domain" description="Phosphatidic acid phosphatase type 2/haloperoxidase" evidence="3">
    <location>
        <begin position="89"/>
        <end position="199"/>
    </location>
</feature>
<dbReference type="SMART" id="SM00014">
    <property type="entry name" value="acidPPc"/>
    <property type="match status" value="1"/>
</dbReference>
<name>A0A1H8DPU7_9RHOB</name>